<sequence length="119" mass="13303">MISAETYGENGPPIELTWNEIEERGHEIGKLTATEFDQTEQRPQAKRFDEARACPQCGKRCSVSVKHRDLEVRDGPAGFSEAEFHCVSCERLVTMGGVCASFKVAAQMIELLTDLTWPK</sequence>
<evidence type="ECO:0000313" key="1">
    <source>
        <dbReference type="EMBL" id="TWT81999.1"/>
    </source>
</evidence>
<name>A0A5C5Z3M8_9BACT</name>
<reference evidence="1 2" key="1">
    <citation type="submission" date="2019-02" db="EMBL/GenBank/DDBJ databases">
        <title>Deep-cultivation of Planctomycetes and their phenomic and genomic characterization uncovers novel biology.</title>
        <authorList>
            <person name="Wiegand S."/>
            <person name="Jogler M."/>
            <person name="Boedeker C."/>
            <person name="Pinto D."/>
            <person name="Vollmers J."/>
            <person name="Rivas-Marin E."/>
            <person name="Kohn T."/>
            <person name="Peeters S.H."/>
            <person name="Heuer A."/>
            <person name="Rast P."/>
            <person name="Oberbeckmann S."/>
            <person name="Bunk B."/>
            <person name="Jeske O."/>
            <person name="Meyerdierks A."/>
            <person name="Storesund J.E."/>
            <person name="Kallscheuer N."/>
            <person name="Luecker S."/>
            <person name="Lage O.M."/>
            <person name="Pohl T."/>
            <person name="Merkel B.J."/>
            <person name="Hornburger P."/>
            <person name="Mueller R.-W."/>
            <person name="Bruemmer F."/>
            <person name="Labrenz M."/>
            <person name="Spormann A.M."/>
            <person name="Op Den Camp H."/>
            <person name="Overmann J."/>
            <person name="Amann R."/>
            <person name="Jetten M.S.M."/>
            <person name="Mascher T."/>
            <person name="Medema M.H."/>
            <person name="Devos D.P."/>
            <person name="Kaster A.-K."/>
            <person name="Ovreas L."/>
            <person name="Rohde M."/>
            <person name="Galperin M.Y."/>
            <person name="Jogler C."/>
        </authorList>
    </citation>
    <scope>NUCLEOTIDE SEQUENCE [LARGE SCALE GENOMIC DNA]</scope>
    <source>
        <strain evidence="1 2">CA13</strain>
    </source>
</reference>
<proteinExistence type="predicted"/>
<protein>
    <submittedName>
        <fullName evidence="1">Uncharacterized protein</fullName>
    </submittedName>
</protein>
<accession>A0A5C5Z3M8</accession>
<gene>
    <name evidence="1" type="ORF">CA13_34540</name>
</gene>
<evidence type="ECO:0000313" key="2">
    <source>
        <dbReference type="Proteomes" id="UP000315010"/>
    </source>
</evidence>
<dbReference type="Proteomes" id="UP000315010">
    <property type="component" value="Unassembled WGS sequence"/>
</dbReference>
<dbReference type="AlphaFoldDB" id="A0A5C5Z3M8"/>
<comment type="caution">
    <text evidence="1">The sequence shown here is derived from an EMBL/GenBank/DDBJ whole genome shotgun (WGS) entry which is preliminary data.</text>
</comment>
<keyword evidence="2" id="KW-1185">Reference proteome</keyword>
<organism evidence="1 2">
    <name type="scientific">Novipirellula herctigrandis</name>
    <dbReference type="NCBI Taxonomy" id="2527986"/>
    <lineage>
        <taxon>Bacteria</taxon>
        <taxon>Pseudomonadati</taxon>
        <taxon>Planctomycetota</taxon>
        <taxon>Planctomycetia</taxon>
        <taxon>Pirellulales</taxon>
        <taxon>Pirellulaceae</taxon>
        <taxon>Novipirellula</taxon>
    </lineage>
</organism>
<dbReference type="EMBL" id="SJPJ01000001">
    <property type="protein sequence ID" value="TWT81999.1"/>
    <property type="molecule type" value="Genomic_DNA"/>
</dbReference>